<accession>A0A1X6MW46</accession>
<keyword evidence="2" id="KW-1185">Reference proteome</keyword>
<dbReference type="EMBL" id="KZ110600">
    <property type="protein sequence ID" value="OSX60446.1"/>
    <property type="molecule type" value="Genomic_DNA"/>
</dbReference>
<protein>
    <submittedName>
        <fullName evidence="1">Uncharacterized protein</fullName>
    </submittedName>
</protein>
<sequence>MDNSPTLPAFRAIFLGFARHGKRVRDLPPAGSLTQRLTSSAWTITNLEALFETFVKLPHNTKPSERTIYWILVAFDTLSDHAKPKLRKVWEKLEERFGGGWGGRLEHFKRRIYDGRKINYSNQDSVRSHRSTVLQPPFHELLPAYGALLTLPAFRIKLSIVSNLSQPCSDAISGR</sequence>
<proteinExistence type="predicted"/>
<reference evidence="1 2" key="1">
    <citation type="submission" date="2017-04" db="EMBL/GenBank/DDBJ databases">
        <title>Genome Sequence of the Model Brown-Rot Fungus Postia placenta SB12.</title>
        <authorList>
            <consortium name="DOE Joint Genome Institute"/>
            <person name="Gaskell J."/>
            <person name="Kersten P."/>
            <person name="Larrondo L.F."/>
            <person name="Canessa P."/>
            <person name="Martinez D."/>
            <person name="Hibbett D."/>
            <person name="Schmoll M."/>
            <person name="Kubicek C.P."/>
            <person name="Martinez A.T."/>
            <person name="Yadav J."/>
            <person name="Master E."/>
            <person name="Magnuson J.K."/>
            <person name="James T."/>
            <person name="Yaver D."/>
            <person name="Berka R."/>
            <person name="Labutti K."/>
            <person name="Lipzen A."/>
            <person name="Aerts A."/>
            <person name="Barry K."/>
            <person name="Henrissat B."/>
            <person name="Blanchette R."/>
            <person name="Grigoriev I."/>
            <person name="Cullen D."/>
        </authorList>
    </citation>
    <scope>NUCLEOTIDE SEQUENCE [LARGE SCALE GENOMIC DNA]</scope>
    <source>
        <strain evidence="1 2">MAD-698-R-SB12</strain>
    </source>
</reference>
<evidence type="ECO:0000313" key="1">
    <source>
        <dbReference type="EMBL" id="OSX60446.1"/>
    </source>
</evidence>
<evidence type="ECO:0000313" key="2">
    <source>
        <dbReference type="Proteomes" id="UP000194127"/>
    </source>
</evidence>
<organism evidence="1 2">
    <name type="scientific">Postia placenta MAD-698-R-SB12</name>
    <dbReference type="NCBI Taxonomy" id="670580"/>
    <lineage>
        <taxon>Eukaryota</taxon>
        <taxon>Fungi</taxon>
        <taxon>Dikarya</taxon>
        <taxon>Basidiomycota</taxon>
        <taxon>Agaricomycotina</taxon>
        <taxon>Agaricomycetes</taxon>
        <taxon>Polyporales</taxon>
        <taxon>Adustoporiaceae</taxon>
        <taxon>Rhodonia</taxon>
    </lineage>
</organism>
<dbReference type="OrthoDB" id="1908178at2759"/>
<dbReference type="STRING" id="670580.A0A1X6MW46"/>
<dbReference type="RefSeq" id="XP_024337240.1">
    <property type="nucleotide sequence ID" value="XM_024486229.1"/>
</dbReference>
<dbReference type="GeneID" id="36331178"/>
<gene>
    <name evidence="1" type="ORF">POSPLADRAFT_1148830</name>
</gene>
<dbReference type="AlphaFoldDB" id="A0A1X6MW46"/>
<dbReference type="Proteomes" id="UP000194127">
    <property type="component" value="Unassembled WGS sequence"/>
</dbReference>
<name>A0A1X6MW46_9APHY</name>